<sequence length="627" mass="70750">MKNNESLQESCENLCQDYVGEAAVLLEFPELNDVNDKHAHTGYSSLLEDWTSCNLPSTKVLNSVNTEKLLNKDNIDTNKMCSDLIVDIVDSLDVTSASNDGFVSKKNEPLTEHLAMKNDNATGDSCNVKPLVMQDQSKKENSEEKIKENVNCNNKNESDKLPRMTKEFLKRLCKQNKLYLTPYLNDTLYLHFKGFGKIENLDEYTGLKCIWLESNGIRKIENLEHQTQLRCLYMHQNLVDQIENLEPLQNLVTINLSHNYITKLQNLSCLPNLETLQMSHNRLQTSDNIAHLLDCHALRILDLSHNRLDDVKVMDVFGDMTMLRVLNIMGNSVKSSIQNYRKMFTLRIKQLQYLDDQPVFPRDRACAEAWEKGGREAESMERQRWINKERGKIQASVDALADMRYKARARREREQEQPLNIESGVTLVDQEGLETSEDERASEVTSDDSDTSDGSETSEDSLMSEEAVTSEKAATSEELVTSEKAVTSDEAVMSEKAVTPEEAALPEPVLLNCNKTTSDVKGIFSSRRKEDAGASIGQLLISKAVEKTLHEEDVFTTDVPDDSSIDTLTLNTPVDASLKVSTVLESSVSKVEGQLKGLEGLQSTYFTLNRCQRSKVTREIALKFNFC</sequence>
<evidence type="ECO:0000256" key="4">
    <source>
        <dbReference type="ARBA" id="ARBA00022737"/>
    </source>
</evidence>
<feature type="region of interest" description="Disordered" evidence="7">
    <location>
        <begin position="408"/>
        <end position="501"/>
    </location>
</feature>
<keyword evidence="6" id="KW-0966">Cell projection</keyword>
<evidence type="ECO:0000256" key="6">
    <source>
        <dbReference type="ARBA" id="ARBA00023273"/>
    </source>
</evidence>
<dbReference type="PANTHER" id="PTHR45973">
    <property type="entry name" value="PROTEIN PHOSPHATASE 1 REGULATORY SUBUNIT SDS22-RELATED"/>
    <property type="match status" value="1"/>
</dbReference>
<dbReference type="PROSITE" id="PS51450">
    <property type="entry name" value="LRR"/>
    <property type="match status" value="4"/>
</dbReference>
<accession>A0ABM1FAP7</accession>
<reference evidence="9" key="1">
    <citation type="submission" date="2025-08" db="UniProtKB">
        <authorList>
            <consortium name="RefSeq"/>
        </authorList>
    </citation>
    <scope>IDENTIFICATION</scope>
</reference>
<dbReference type="RefSeq" id="XP_014681518.1">
    <property type="nucleotide sequence ID" value="XM_014826032.1"/>
</dbReference>
<dbReference type="Pfam" id="PF14580">
    <property type="entry name" value="LRR_9"/>
    <property type="match status" value="1"/>
</dbReference>
<dbReference type="InterPro" id="IPR050576">
    <property type="entry name" value="Cilia_flagella_integrity"/>
</dbReference>
<evidence type="ECO:0000256" key="7">
    <source>
        <dbReference type="SAM" id="MobiDB-lite"/>
    </source>
</evidence>
<organism evidence="8 9">
    <name type="scientific">Priapulus caudatus</name>
    <name type="common">Priapulid worm</name>
    <dbReference type="NCBI Taxonomy" id="37621"/>
    <lineage>
        <taxon>Eukaryota</taxon>
        <taxon>Metazoa</taxon>
        <taxon>Ecdysozoa</taxon>
        <taxon>Scalidophora</taxon>
        <taxon>Priapulida</taxon>
        <taxon>Priapulimorpha</taxon>
        <taxon>Priapulimorphida</taxon>
        <taxon>Priapulidae</taxon>
        <taxon>Priapulus</taxon>
    </lineage>
</organism>
<evidence type="ECO:0000256" key="2">
    <source>
        <dbReference type="ARBA" id="ARBA00006453"/>
    </source>
</evidence>
<dbReference type="Gene3D" id="3.80.10.10">
    <property type="entry name" value="Ribonuclease Inhibitor"/>
    <property type="match status" value="2"/>
</dbReference>
<evidence type="ECO:0000256" key="3">
    <source>
        <dbReference type="ARBA" id="ARBA00022614"/>
    </source>
</evidence>
<evidence type="ECO:0000256" key="5">
    <source>
        <dbReference type="ARBA" id="ARBA00023069"/>
    </source>
</evidence>
<evidence type="ECO:0000313" key="9">
    <source>
        <dbReference type="RefSeq" id="XP_014681518.1"/>
    </source>
</evidence>
<gene>
    <name evidence="9" type="primary">LOC106821283</name>
</gene>
<protein>
    <submittedName>
        <fullName evidence="9">Dynein assembly factor 1, axonemal-like</fullName>
    </submittedName>
</protein>
<name>A0ABM1FAP7_PRICU</name>
<keyword evidence="4" id="KW-0677">Repeat</keyword>
<keyword evidence="3" id="KW-0433">Leucine-rich repeat</keyword>
<dbReference type="SMART" id="SM00365">
    <property type="entry name" value="LRR_SD22"/>
    <property type="match status" value="4"/>
</dbReference>
<dbReference type="InterPro" id="IPR032675">
    <property type="entry name" value="LRR_dom_sf"/>
</dbReference>
<keyword evidence="5" id="KW-0969">Cilium</keyword>
<evidence type="ECO:0000313" key="8">
    <source>
        <dbReference type="Proteomes" id="UP000695022"/>
    </source>
</evidence>
<comment type="subcellular location">
    <subcellularLocation>
        <location evidence="1">Cell projection</location>
        <location evidence="1">Cilium</location>
    </subcellularLocation>
</comment>
<evidence type="ECO:0000256" key="1">
    <source>
        <dbReference type="ARBA" id="ARBA00004138"/>
    </source>
</evidence>
<keyword evidence="8" id="KW-1185">Reference proteome</keyword>
<dbReference type="Proteomes" id="UP000695022">
    <property type="component" value="Unplaced"/>
</dbReference>
<dbReference type="SUPFAM" id="SSF52075">
    <property type="entry name" value="Outer arm dynein light chain 1"/>
    <property type="match status" value="1"/>
</dbReference>
<feature type="compositionally biased region" description="Acidic residues" evidence="7">
    <location>
        <begin position="445"/>
        <end position="463"/>
    </location>
</feature>
<dbReference type="InterPro" id="IPR001611">
    <property type="entry name" value="Leu-rich_rpt"/>
</dbReference>
<dbReference type="PANTHER" id="PTHR45973:SF9">
    <property type="entry name" value="LEUCINE-RICH REPEAT-CONTAINING PROTEIN 46"/>
    <property type="match status" value="1"/>
</dbReference>
<proteinExistence type="inferred from homology"/>
<comment type="similarity">
    <text evidence="2">Belongs to the DNAAF1 family.</text>
</comment>
<dbReference type="GeneID" id="106821283"/>